<evidence type="ECO:0000256" key="1">
    <source>
        <dbReference type="SAM" id="MobiDB-lite"/>
    </source>
</evidence>
<dbReference type="EMBL" id="FXBL01000004">
    <property type="protein sequence ID" value="SMH52148.1"/>
    <property type="molecule type" value="Genomic_DNA"/>
</dbReference>
<reference evidence="2 3" key="1">
    <citation type="submission" date="2017-04" db="EMBL/GenBank/DDBJ databases">
        <authorList>
            <person name="Afonso C.L."/>
            <person name="Miller P.J."/>
            <person name="Scott M.A."/>
            <person name="Spackman E."/>
            <person name="Goraichik I."/>
            <person name="Dimitrov K.M."/>
            <person name="Suarez D.L."/>
            <person name="Swayne D.E."/>
        </authorList>
    </citation>
    <scope>NUCLEOTIDE SEQUENCE [LARGE SCALE GENOMIC DNA]</scope>
    <source>
        <strain evidence="2 3">B5P</strain>
    </source>
</reference>
<dbReference type="OrthoDB" id="7847400at2"/>
<accession>A0A1X7PMP6</accession>
<feature type="region of interest" description="Disordered" evidence="1">
    <location>
        <begin position="156"/>
        <end position="175"/>
    </location>
</feature>
<dbReference type="AlphaFoldDB" id="A0A1X7PMP6"/>
<dbReference type="Proteomes" id="UP000193083">
    <property type="component" value="Unassembled WGS sequence"/>
</dbReference>
<dbReference type="RefSeq" id="WP_085466289.1">
    <property type="nucleotide sequence ID" value="NZ_FXBL01000004.1"/>
</dbReference>
<name>A0A1X7PMP6_9HYPH</name>
<evidence type="ECO:0000313" key="3">
    <source>
        <dbReference type="Proteomes" id="UP000193083"/>
    </source>
</evidence>
<keyword evidence="3" id="KW-1185">Reference proteome</keyword>
<sequence length="175" mass="19697">MVKFIVAAVWIVAVTVGSIFFAFSSTRDKPGEVEKPAPFFGGLDYVKTDVISVPVVKNGEVAGYFIARFVFTAEPARIAKMSVPMQAIITDEFFTYLYSNPLMDFTRGDRIDIDAFRAGLRDNLNKRLGEDFVHEVMMEQVDYLSKQEIRDNAMKRRLPPKAKQLPEAPKPSSGH</sequence>
<gene>
    <name evidence="2" type="ORF">SAMN02982922_4614</name>
</gene>
<evidence type="ECO:0000313" key="2">
    <source>
        <dbReference type="EMBL" id="SMH52148.1"/>
    </source>
</evidence>
<organism evidence="2 3">
    <name type="scientific">Mesorhizobium australicum</name>
    <dbReference type="NCBI Taxonomy" id="536018"/>
    <lineage>
        <taxon>Bacteria</taxon>
        <taxon>Pseudomonadati</taxon>
        <taxon>Pseudomonadota</taxon>
        <taxon>Alphaproteobacteria</taxon>
        <taxon>Hyphomicrobiales</taxon>
        <taxon>Phyllobacteriaceae</taxon>
        <taxon>Mesorhizobium</taxon>
    </lineage>
</organism>
<proteinExistence type="predicted"/>
<protein>
    <submittedName>
        <fullName evidence="2">Uncharacterized protein</fullName>
    </submittedName>
</protein>